<dbReference type="RefSeq" id="WP_075148213.1">
    <property type="nucleotide sequence ID" value="NZ_CP018839.1"/>
</dbReference>
<sequence>MKTKVNPWKPATSDAQLADWLGALACILDDDSERVLNILRHGKGHPNYHGVLLDLGHLDETLRRLQLPRDESGAVLHPDAAPEGVQPVPMRALSDSGRLALAALGSIGVQAEPAVFDAVAKLTDHKRFMVEPTRELWLLVDLTEHWLLRAERQGVDVSAALAADHLAGLAQAILELAERGSK</sequence>
<name>A0A1H5SHQ4_9RHOO</name>
<accession>A0A1H5SHQ4</accession>
<dbReference type="Proteomes" id="UP000185739">
    <property type="component" value="Chromosome"/>
</dbReference>
<dbReference type="KEGG" id="tcl:Tchl_1936"/>
<reference evidence="1 2" key="1">
    <citation type="submission" date="2016-12" db="EMBL/GenBank/DDBJ databases">
        <title>Complete genome sequence of Thauera chlorobenzoica, a Betaproteobacterium degrading haloaromatics anaerobically to CO2 and halides.</title>
        <authorList>
            <person name="Goris T."/>
            <person name="Mergelsberg M."/>
            <person name="Boll M."/>
        </authorList>
    </citation>
    <scope>NUCLEOTIDE SEQUENCE [LARGE SCALE GENOMIC DNA]</scope>
    <source>
        <strain evidence="1 2">3CB1</strain>
    </source>
</reference>
<dbReference type="EMBL" id="CP018839">
    <property type="protein sequence ID" value="APR04783.1"/>
    <property type="molecule type" value="Genomic_DNA"/>
</dbReference>
<proteinExistence type="predicted"/>
<protein>
    <submittedName>
        <fullName evidence="1">Uncharacterized protein</fullName>
    </submittedName>
</protein>
<evidence type="ECO:0000313" key="1">
    <source>
        <dbReference type="EMBL" id="APR04783.1"/>
    </source>
</evidence>
<keyword evidence="2" id="KW-1185">Reference proteome</keyword>
<dbReference type="STRING" id="96773.Tchl_1936"/>
<dbReference type="AlphaFoldDB" id="A0A1H5SHQ4"/>
<gene>
    <name evidence="1" type="ORF">Tchl_1936</name>
</gene>
<organism evidence="1 2">
    <name type="scientific">Thauera chlorobenzoica</name>
    <dbReference type="NCBI Taxonomy" id="96773"/>
    <lineage>
        <taxon>Bacteria</taxon>
        <taxon>Pseudomonadati</taxon>
        <taxon>Pseudomonadota</taxon>
        <taxon>Betaproteobacteria</taxon>
        <taxon>Rhodocyclales</taxon>
        <taxon>Zoogloeaceae</taxon>
        <taxon>Thauera</taxon>
    </lineage>
</organism>
<evidence type="ECO:0000313" key="2">
    <source>
        <dbReference type="Proteomes" id="UP000185739"/>
    </source>
</evidence>